<evidence type="ECO:0000256" key="3">
    <source>
        <dbReference type="ARBA" id="ARBA00023295"/>
    </source>
</evidence>
<keyword evidence="2 5" id="KW-0378">Hydrolase</keyword>
<dbReference type="Proteomes" id="UP000626786">
    <property type="component" value="Unassembled WGS sequence"/>
</dbReference>
<dbReference type="InterPro" id="IPR017853">
    <property type="entry name" value="GH"/>
</dbReference>
<dbReference type="PROSITE" id="PS00775">
    <property type="entry name" value="GLYCOSYL_HYDROL_F3"/>
    <property type="match status" value="1"/>
</dbReference>
<organism evidence="5 6">
    <name type="scientific">Sporosarcina quadrami</name>
    <dbReference type="NCBI Taxonomy" id="2762234"/>
    <lineage>
        <taxon>Bacteria</taxon>
        <taxon>Bacillati</taxon>
        <taxon>Bacillota</taxon>
        <taxon>Bacilli</taxon>
        <taxon>Bacillales</taxon>
        <taxon>Caryophanaceae</taxon>
        <taxon>Sporosarcina</taxon>
    </lineage>
</organism>
<evidence type="ECO:0000256" key="1">
    <source>
        <dbReference type="ARBA" id="ARBA00005336"/>
    </source>
</evidence>
<dbReference type="NCBIfam" id="NF003740">
    <property type="entry name" value="PRK05337.1"/>
    <property type="match status" value="1"/>
</dbReference>
<dbReference type="EC" id="3.2.1.52" evidence="5"/>
<evidence type="ECO:0000313" key="5">
    <source>
        <dbReference type="EMBL" id="MBD7984454.1"/>
    </source>
</evidence>
<gene>
    <name evidence="5" type="primary">nagZ</name>
    <name evidence="5" type="ORF">H9649_07675</name>
</gene>
<dbReference type="InterPro" id="IPR050226">
    <property type="entry name" value="NagZ_Beta-hexosaminidase"/>
</dbReference>
<evidence type="ECO:0000313" key="6">
    <source>
        <dbReference type="Proteomes" id="UP000626786"/>
    </source>
</evidence>
<feature type="domain" description="Glycoside hydrolase family 3 N-terminal" evidence="4">
    <location>
        <begin position="61"/>
        <end position="383"/>
    </location>
</feature>
<dbReference type="Gene3D" id="3.20.20.300">
    <property type="entry name" value="Glycoside hydrolase, family 3, N-terminal domain"/>
    <property type="match status" value="1"/>
</dbReference>
<dbReference type="Pfam" id="PF00933">
    <property type="entry name" value="Glyco_hydro_3"/>
    <property type="match status" value="1"/>
</dbReference>
<accession>A0ABR8U9Q0</accession>
<reference evidence="5 6" key="1">
    <citation type="submission" date="2020-08" db="EMBL/GenBank/DDBJ databases">
        <title>A Genomic Blueprint of the Chicken Gut Microbiome.</title>
        <authorList>
            <person name="Gilroy R."/>
            <person name="Ravi A."/>
            <person name="Getino M."/>
            <person name="Pursley I."/>
            <person name="Horton D.L."/>
            <person name="Alikhan N.-F."/>
            <person name="Baker D."/>
            <person name="Gharbi K."/>
            <person name="Hall N."/>
            <person name="Watson M."/>
            <person name="Adriaenssens E.M."/>
            <person name="Foster-Nyarko E."/>
            <person name="Jarju S."/>
            <person name="Secka A."/>
            <person name="Antonio M."/>
            <person name="Oren A."/>
            <person name="Chaudhuri R."/>
            <person name="La Ragione R.M."/>
            <person name="Hildebrand F."/>
            <person name="Pallen M.J."/>
        </authorList>
    </citation>
    <scope>NUCLEOTIDE SEQUENCE [LARGE SCALE GENOMIC DNA]</scope>
    <source>
        <strain evidence="5 6">Sa2YVA2</strain>
    </source>
</reference>
<dbReference type="InterPro" id="IPR036962">
    <property type="entry name" value="Glyco_hydro_3_N_sf"/>
</dbReference>
<comment type="caution">
    <text evidence="5">The sequence shown here is derived from an EMBL/GenBank/DDBJ whole genome shotgun (WGS) entry which is preliminary data.</text>
</comment>
<evidence type="ECO:0000259" key="4">
    <source>
        <dbReference type="Pfam" id="PF00933"/>
    </source>
</evidence>
<proteinExistence type="inferred from homology"/>
<dbReference type="GO" id="GO:0004563">
    <property type="term" value="F:beta-N-acetylhexosaminidase activity"/>
    <property type="evidence" value="ECO:0007669"/>
    <property type="project" value="UniProtKB-EC"/>
</dbReference>
<dbReference type="PROSITE" id="PS51257">
    <property type="entry name" value="PROKAR_LIPOPROTEIN"/>
    <property type="match status" value="1"/>
</dbReference>
<keyword evidence="3 5" id="KW-0326">Glycosidase</keyword>
<evidence type="ECO:0000256" key="2">
    <source>
        <dbReference type="ARBA" id="ARBA00022801"/>
    </source>
</evidence>
<dbReference type="PANTHER" id="PTHR30480">
    <property type="entry name" value="BETA-HEXOSAMINIDASE-RELATED"/>
    <property type="match status" value="1"/>
</dbReference>
<sequence>MKAMKHACWVIAFSILFVTGCSHIKPVDNKAESISFSERAQIDSEIEWRVSPIEERLASMTVEEKIGQLLIVGLEGTTYNNKLDKLIKQHHIGGIILLGRNISTSNQIVGLLNDAKKANREYGIPLFLSVDEEGGRVSRLPKGLKKSPSAAKIGKRNNETLAYDSGVYMATLLNAFGYNMNYAPDLDVNSNPRNPVIGDRSYSANPVTVSKIGLAVRRGITDQGVISVVKHFPGHGDTHTDSHKSLPVIDKSLHELEKTELVPFQQAIAEQVDVIMVAHILFPALDADNPSSLSKKVINDLLKNRMGYEGVVITDDLTMGAIVNDYTVAEAALKSFLAGSDLLLVAGDYNNQLETIEKLNAAVKSGDISKERLNSSVRRILQLKERFKMEDTAKEEVNIDRMNKKFHELIR</sequence>
<name>A0ABR8U9Q0_9BACL</name>
<dbReference type="SUPFAM" id="SSF51445">
    <property type="entry name" value="(Trans)glycosidases"/>
    <property type="match status" value="1"/>
</dbReference>
<dbReference type="RefSeq" id="WP_191694141.1">
    <property type="nucleotide sequence ID" value="NZ_JACSQN010000005.1"/>
</dbReference>
<dbReference type="EMBL" id="JACSQN010000005">
    <property type="protein sequence ID" value="MBD7984454.1"/>
    <property type="molecule type" value="Genomic_DNA"/>
</dbReference>
<dbReference type="InterPro" id="IPR001764">
    <property type="entry name" value="Glyco_hydro_3_N"/>
</dbReference>
<dbReference type="InterPro" id="IPR019800">
    <property type="entry name" value="Glyco_hydro_3_AS"/>
</dbReference>
<dbReference type="PANTHER" id="PTHR30480:SF16">
    <property type="entry name" value="GLYCOSIDE HYDROLASE FAMILY 3 DOMAIN PROTEIN"/>
    <property type="match status" value="1"/>
</dbReference>
<keyword evidence="6" id="KW-1185">Reference proteome</keyword>
<comment type="similarity">
    <text evidence="1">Belongs to the glycosyl hydrolase 3 family.</text>
</comment>
<protein>
    <submittedName>
        <fullName evidence="5">Beta-N-acetylhexosaminidase</fullName>
        <ecNumber evidence="5">3.2.1.52</ecNumber>
    </submittedName>
</protein>